<evidence type="ECO:0000313" key="2">
    <source>
        <dbReference type="Proteomes" id="UP000182987"/>
    </source>
</evidence>
<protein>
    <submittedName>
        <fullName evidence="1">Uncharacterized protein</fullName>
    </submittedName>
</protein>
<dbReference type="Proteomes" id="UP000182987">
    <property type="component" value="Chromosome"/>
</dbReference>
<reference evidence="2" key="1">
    <citation type="submission" date="2016-09" db="EMBL/GenBank/DDBJ databases">
        <authorList>
            <person name="Lysoe E."/>
        </authorList>
    </citation>
    <scope>NUCLEOTIDE SEQUENCE [LARGE SCALE GENOMIC DNA]</scope>
    <source>
        <strain evidence="2">LJ96T</strain>
    </source>
</reference>
<dbReference type="EMBL" id="CP017480">
    <property type="protein sequence ID" value="APG03457.1"/>
    <property type="molecule type" value="Genomic_DNA"/>
</dbReference>
<accession>A0A1L3ER51</accession>
<name>A0A1L3ER51_9GAMM</name>
<proteinExistence type="predicted"/>
<dbReference type="AlphaFoldDB" id="A0A1L3ER51"/>
<gene>
    <name evidence="1" type="ORF">BJI69_05675</name>
</gene>
<organism evidence="1 2">
    <name type="scientific">Luteibacter rhizovicinus DSM 16549</name>
    <dbReference type="NCBI Taxonomy" id="1440763"/>
    <lineage>
        <taxon>Bacteria</taxon>
        <taxon>Pseudomonadati</taxon>
        <taxon>Pseudomonadota</taxon>
        <taxon>Gammaproteobacteria</taxon>
        <taxon>Lysobacterales</taxon>
        <taxon>Rhodanobacteraceae</taxon>
        <taxon>Luteibacter</taxon>
    </lineage>
</organism>
<sequence length="84" mass="9187">MANMLHSEGYLSHDATMQLGFFQLDVKGVFDPLAKTKDAFESLRAIGASRYPLCVELYEAAIDAIEGLEALIDCLNGKTVDVYA</sequence>
<keyword evidence="2" id="KW-1185">Reference proteome</keyword>
<dbReference type="KEGG" id="lrz:BJI69_05675"/>
<evidence type="ECO:0000313" key="1">
    <source>
        <dbReference type="EMBL" id="APG03457.1"/>
    </source>
</evidence>